<evidence type="ECO:0000256" key="2">
    <source>
        <dbReference type="SAM" id="Phobius"/>
    </source>
</evidence>
<dbReference type="PANTHER" id="PTHR35762">
    <property type="entry name" value="TRANSMEMBRANE PROTEIN"/>
    <property type="match status" value="1"/>
</dbReference>
<keyword evidence="2" id="KW-1133">Transmembrane helix</keyword>
<proteinExistence type="predicted"/>
<evidence type="ECO:0000259" key="3">
    <source>
        <dbReference type="Pfam" id="PF14364"/>
    </source>
</evidence>
<name>A0A0D6QVL2_ARACU</name>
<organism evidence="4">
    <name type="scientific">Araucaria cunninghamii</name>
    <name type="common">Hoop pine</name>
    <name type="synonym">Moreton Bay pine</name>
    <dbReference type="NCBI Taxonomy" id="56994"/>
    <lineage>
        <taxon>Eukaryota</taxon>
        <taxon>Viridiplantae</taxon>
        <taxon>Streptophyta</taxon>
        <taxon>Embryophyta</taxon>
        <taxon>Tracheophyta</taxon>
        <taxon>Spermatophyta</taxon>
        <taxon>Pinopsida</taxon>
        <taxon>Pinidae</taxon>
        <taxon>Conifers II</taxon>
        <taxon>Araucariales</taxon>
        <taxon>Araucariaceae</taxon>
        <taxon>Araucaria</taxon>
    </lineage>
</organism>
<evidence type="ECO:0000256" key="1">
    <source>
        <dbReference type="SAM" id="MobiDB-lite"/>
    </source>
</evidence>
<feature type="transmembrane region" description="Helical" evidence="2">
    <location>
        <begin position="34"/>
        <end position="56"/>
    </location>
</feature>
<dbReference type="AlphaFoldDB" id="A0A0D6QVL2"/>
<dbReference type="InterPro" id="IPR025520">
    <property type="entry name" value="DUF4408"/>
</dbReference>
<feature type="domain" description="DUF4408" evidence="3">
    <location>
        <begin position="83"/>
        <end position="101"/>
    </location>
</feature>
<feature type="region of interest" description="Disordered" evidence="1">
    <location>
        <begin position="143"/>
        <end position="183"/>
    </location>
</feature>
<keyword evidence="2" id="KW-0472">Membrane</keyword>
<dbReference type="EMBL" id="GCKF01039960">
    <property type="protein sequence ID" value="JAG95622.1"/>
    <property type="molecule type" value="Transcribed_RNA"/>
</dbReference>
<sequence>MPNEDEISGGGDFLEAEKEEAMEKYNRSMRAKKYIGYVAVSATTVALSCVILWFPVLVETVKPPLRLLCLVVIPQLRVLCGNPRFLFIVSNVIIITLAAQSGMISSTPSTHGVDIYAEFIRRSESMPKYSMIDSNALCKDMGEFQNARPPRDPRARRSRRSDSAVTATSAKNQENSKLPLSPCPSSSSLIVVGNEAAMSDDELNKRAEEFIANFNRQLRLQRERSVSPAGR</sequence>
<reference evidence="4" key="1">
    <citation type="submission" date="2015-03" db="EMBL/GenBank/DDBJ databases">
        <title>A transcriptome of Araucaria cunninghamii, an australian fine timber species.</title>
        <authorList>
            <person name="Jing Yi C.J.Y."/>
            <person name="Yin San L.Y.S."/>
            <person name="Abdul Karim S.S."/>
            <person name="Wan Azmi N.N."/>
            <person name="Hercus R.R."/>
            <person name="Croft L.L."/>
        </authorList>
    </citation>
    <scope>NUCLEOTIDE SEQUENCE</scope>
    <source>
        <strain evidence="4">MI0301</strain>
        <tissue evidence="4">Leaf</tissue>
    </source>
</reference>
<dbReference type="PANTHER" id="PTHR35762:SF2">
    <property type="entry name" value="TRANSMEMBRANE PROTEIN"/>
    <property type="match status" value="1"/>
</dbReference>
<dbReference type="Pfam" id="PF05553">
    <property type="entry name" value="DUF761"/>
    <property type="match status" value="1"/>
</dbReference>
<accession>A0A0D6QVL2</accession>
<dbReference type="InterPro" id="IPR008480">
    <property type="entry name" value="DUF761_pln"/>
</dbReference>
<feature type="compositionally biased region" description="Polar residues" evidence="1">
    <location>
        <begin position="165"/>
        <end position="175"/>
    </location>
</feature>
<dbReference type="Pfam" id="PF14364">
    <property type="entry name" value="DUF4408"/>
    <property type="match status" value="1"/>
</dbReference>
<protein>
    <recommendedName>
        <fullName evidence="3">DUF4408 domain-containing protein</fullName>
    </recommendedName>
</protein>
<evidence type="ECO:0000313" key="4">
    <source>
        <dbReference type="EMBL" id="JAG95622.1"/>
    </source>
</evidence>
<keyword evidence="2" id="KW-0812">Transmembrane</keyword>